<dbReference type="EMBL" id="FMYF01000022">
    <property type="protein sequence ID" value="SDC08914.1"/>
    <property type="molecule type" value="Genomic_DNA"/>
</dbReference>
<dbReference type="Proteomes" id="UP000199086">
    <property type="component" value="Unassembled WGS sequence"/>
</dbReference>
<dbReference type="RefSeq" id="WP_281245227.1">
    <property type="nucleotide sequence ID" value="NZ_FMYF01000022.1"/>
</dbReference>
<dbReference type="Gene3D" id="3.40.50.1820">
    <property type="entry name" value="alpha/beta hydrolase"/>
    <property type="match status" value="1"/>
</dbReference>
<dbReference type="SUPFAM" id="SSF53474">
    <property type="entry name" value="alpha/beta-Hydrolases"/>
    <property type="match status" value="1"/>
</dbReference>
<protein>
    <submittedName>
        <fullName evidence="1">2-hydroxy-6-oxonona-2,4-dienedioate hydrolase</fullName>
    </submittedName>
</protein>
<evidence type="ECO:0000313" key="2">
    <source>
        <dbReference type="Proteomes" id="UP000199086"/>
    </source>
</evidence>
<organism evidence="1 2">
    <name type="scientific">Raineyella antarctica</name>
    <dbReference type="NCBI Taxonomy" id="1577474"/>
    <lineage>
        <taxon>Bacteria</taxon>
        <taxon>Bacillati</taxon>
        <taxon>Actinomycetota</taxon>
        <taxon>Actinomycetes</taxon>
        <taxon>Propionibacteriales</taxon>
        <taxon>Propionibacteriaceae</taxon>
        <taxon>Raineyella</taxon>
    </lineage>
</organism>
<proteinExistence type="predicted"/>
<dbReference type="AlphaFoldDB" id="A0A1G6IR06"/>
<gene>
    <name evidence="1" type="ORF">GA0111570_1221</name>
</gene>
<sequence>MSGDDPVAIPDSRLVLFNRCGHWAQLEHADEFNELVEVFLSR</sequence>
<dbReference type="STRING" id="1577474.GA0111570_1221"/>
<dbReference type="GO" id="GO:0016787">
    <property type="term" value="F:hydrolase activity"/>
    <property type="evidence" value="ECO:0007669"/>
    <property type="project" value="UniProtKB-KW"/>
</dbReference>
<evidence type="ECO:0000313" key="1">
    <source>
        <dbReference type="EMBL" id="SDC08914.1"/>
    </source>
</evidence>
<reference evidence="1 2" key="1">
    <citation type="submission" date="2016-06" db="EMBL/GenBank/DDBJ databases">
        <authorList>
            <person name="Olsen C.W."/>
            <person name="Carey S."/>
            <person name="Hinshaw L."/>
            <person name="Karasin A.I."/>
        </authorList>
    </citation>
    <scope>NUCLEOTIDE SEQUENCE [LARGE SCALE GENOMIC DNA]</scope>
    <source>
        <strain evidence="1 2">LZ-22</strain>
    </source>
</reference>
<accession>A0A1G6IR06</accession>
<keyword evidence="2" id="KW-1185">Reference proteome</keyword>
<keyword evidence="1" id="KW-0378">Hydrolase</keyword>
<dbReference type="InterPro" id="IPR029058">
    <property type="entry name" value="AB_hydrolase_fold"/>
</dbReference>
<name>A0A1G6IR06_9ACTN</name>